<feature type="domain" description="Fibronectin type III-like" evidence="4">
    <location>
        <begin position="432"/>
        <end position="510"/>
    </location>
</feature>
<protein>
    <submittedName>
        <fullName evidence="5">Glycoside hydrolase family 3 C-terminal domain-containing protein</fullName>
    </submittedName>
</protein>
<dbReference type="AlphaFoldDB" id="A0A921GG53"/>
<name>A0A921GG53_9ACTN</name>
<comment type="similarity">
    <text evidence="1">Belongs to the glycosyl hydrolase 3 family.</text>
</comment>
<dbReference type="SUPFAM" id="SSF51445">
    <property type="entry name" value="(Trans)glycosidases"/>
    <property type="match status" value="1"/>
</dbReference>
<keyword evidence="2 5" id="KW-0378">Hydrolase</keyword>
<dbReference type="Pfam" id="PF01915">
    <property type="entry name" value="Glyco_hydro_3_C"/>
    <property type="match status" value="1"/>
</dbReference>
<keyword evidence="3" id="KW-0472">Membrane</keyword>
<dbReference type="InterPro" id="IPR036881">
    <property type="entry name" value="Glyco_hydro_3_C_sf"/>
</dbReference>
<evidence type="ECO:0000256" key="3">
    <source>
        <dbReference type="SAM" id="Phobius"/>
    </source>
</evidence>
<dbReference type="SUPFAM" id="SSF52279">
    <property type="entry name" value="Beta-D-glucan exohydrolase, C-terminal domain"/>
    <property type="match status" value="1"/>
</dbReference>
<dbReference type="Gene3D" id="2.60.40.10">
    <property type="entry name" value="Immunoglobulins"/>
    <property type="match status" value="1"/>
</dbReference>
<gene>
    <name evidence="5" type="ORF">K8U72_06280</name>
</gene>
<dbReference type="PRINTS" id="PR00133">
    <property type="entry name" value="GLHYDRLASE3"/>
</dbReference>
<accession>A0A921GG53</accession>
<proteinExistence type="inferred from homology"/>
<reference evidence="5" key="2">
    <citation type="submission" date="2021-09" db="EMBL/GenBank/DDBJ databases">
        <authorList>
            <person name="Gilroy R."/>
        </authorList>
    </citation>
    <scope>NUCLEOTIDE SEQUENCE</scope>
    <source>
        <strain evidence="5">CHK124-7917</strain>
    </source>
</reference>
<dbReference type="InterPro" id="IPR017853">
    <property type="entry name" value="GH"/>
</dbReference>
<dbReference type="InterPro" id="IPR013783">
    <property type="entry name" value="Ig-like_fold"/>
</dbReference>
<keyword evidence="3" id="KW-1133">Transmembrane helix</keyword>
<feature type="transmembrane region" description="Helical" evidence="3">
    <location>
        <begin position="20"/>
        <end position="39"/>
    </location>
</feature>
<dbReference type="Pfam" id="PF00933">
    <property type="entry name" value="Glyco_hydro_3"/>
    <property type="match status" value="1"/>
</dbReference>
<dbReference type="InterPro" id="IPR050288">
    <property type="entry name" value="Cellulose_deg_GH3"/>
</dbReference>
<dbReference type="Gene3D" id="3.40.50.1700">
    <property type="entry name" value="Glycoside hydrolase family 3 C-terminal domain"/>
    <property type="match status" value="1"/>
</dbReference>
<comment type="caution">
    <text evidence="5">The sequence shown here is derived from an EMBL/GenBank/DDBJ whole genome shotgun (WGS) entry which is preliminary data.</text>
</comment>
<organism evidence="5 6">
    <name type="scientific">Thermophilibacter provencensis</name>
    <dbReference type="NCBI Taxonomy" id="1852386"/>
    <lineage>
        <taxon>Bacteria</taxon>
        <taxon>Bacillati</taxon>
        <taxon>Actinomycetota</taxon>
        <taxon>Coriobacteriia</taxon>
        <taxon>Coriobacteriales</taxon>
        <taxon>Atopobiaceae</taxon>
        <taxon>Thermophilibacter</taxon>
    </lineage>
</organism>
<dbReference type="GO" id="GO:0005975">
    <property type="term" value="P:carbohydrate metabolic process"/>
    <property type="evidence" value="ECO:0007669"/>
    <property type="project" value="InterPro"/>
</dbReference>
<dbReference type="SMART" id="SM01217">
    <property type="entry name" value="Fn3_like"/>
    <property type="match status" value="1"/>
</dbReference>
<keyword evidence="3" id="KW-0812">Transmembrane</keyword>
<sequence>MSDSKTKKKGGVGRVVRRVIGAVLAVVFVALIVAANAILPNYTQVINSYLGVEQGWDNSGVNTEGLDLEYNKADHKSREDLAAYEEELDKQIAAEGIVLLENNDSSLPLAEGTTLSFVSGNSRSLGAGNAGILASTMGVEGETVDAVTPAMEAAGLKVNQTLVEFYASGEGSKYVMGSGSVSYGDDEDFSINECPLSVMREAGVLDSLEGTTPVFVLKRVAGEGRDMPRSMYNHASNAEDQARTYLEPDSTELEILQYLNDNFDNTVLLITSNNALELDWLEQFPNIKSVLYAPSLGTYGIDSLASVLAGDVNPSGRTKDTFAANPLSAPAAQNFGDYQYLDESGELTKYNYVSYEEGIYVGYRYYETRYEDAVLGQGNAGDFNYGAEVCYPFGYGLSYTTFEWSGFQTSWSGDECTATVTVTNTGSVAGKDVVELYAQSPYTDYDRANGVEKAAVTLVGFAKTQLLEPGESQTVEIVFEESQLASYDYLGAKTWILDAGTYYVTAAGDSHEAVNNVLAAKGAAVEGNVAMTATYVPDNAEVDTTTYATDTLTGEEVTNRLDDAAGDLTYLTRSDWTGTFPTHDGEPTSQVSTWGNEINGDDGVSYTYGKTASADLIAQLDSTDSGNPDVQAWEGDLVYGAKNGLTLIQMRGLAYDDPAWDDLLDQLTPEDYDVLITQAGYGTDYIASVEKPAGTDADSTSGWSWGGIGMTFCNPAMVAQTWNVELAYELGICIGDESLYGGATGWYAPAMNINRTAFSGRAGEYFSEDGFLSGALASQEVKGAAEKGVYTLIKHFAFNDQENHRGDRTGQYSMATWLNEQSAREIYLRPFEMCMKVGDVEVNYVRETGDGTYENATTTMAACQGLMTAFNRIGATWVGGDYDLITGIVRTEWGFDGWIITDNADTGVFMNAGQMIEAGADSKLTASDPTDTWTFDENDPLQYRYARDAVHHLLYVMANTHCMNGAMPGSRYTSGVGGMQKADQIRWGITGVAAVGLVAIAGLTVRGVLKSRKERRIS</sequence>
<reference evidence="5" key="1">
    <citation type="journal article" date="2021" name="PeerJ">
        <title>Extensive microbial diversity within the chicken gut microbiome revealed by metagenomics and culture.</title>
        <authorList>
            <person name="Gilroy R."/>
            <person name="Ravi A."/>
            <person name="Getino M."/>
            <person name="Pursley I."/>
            <person name="Horton D.L."/>
            <person name="Alikhan N.F."/>
            <person name="Baker D."/>
            <person name="Gharbi K."/>
            <person name="Hall N."/>
            <person name="Watson M."/>
            <person name="Adriaenssens E.M."/>
            <person name="Foster-Nyarko E."/>
            <person name="Jarju S."/>
            <person name="Secka A."/>
            <person name="Antonio M."/>
            <person name="Oren A."/>
            <person name="Chaudhuri R.R."/>
            <person name="La Ragione R."/>
            <person name="Hildebrand F."/>
            <person name="Pallen M.J."/>
        </authorList>
    </citation>
    <scope>NUCLEOTIDE SEQUENCE</scope>
    <source>
        <strain evidence="5">CHK124-7917</strain>
    </source>
</reference>
<dbReference type="PANTHER" id="PTHR42715">
    <property type="entry name" value="BETA-GLUCOSIDASE"/>
    <property type="match status" value="1"/>
</dbReference>
<evidence type="ECO:0000256" key="2">
    <source>
        <dbReference type="ARBA" id="ARBA00022801"/>
    </source>
</evidence>
<dbReference type="Proteomes" id="UP000697330">
    <property type="component" value="Unassembled WGS sequence"/>
</dbReference>
<dbReference type="InterPro" id="IPR036962">
    <property type="entry name" value="Glyco_hydro_3_N_sf"/>
</dbReference>
<dbReference type="InterPro" id="IPR001764">
    <property type="entry name" value="Glyco_hydro_3_N"/>
</dbReference>
<dbReference type="Pfam" id="PF14310">
    <property type="entry name" value="Fn3-like"/>
    <property type="match status" value="1"/>
</dbReference>
<evidence type="ECO:0000259" key="4">
    <source>
        <dbReference type="SMART" id="SM01217"/>
    </source>
</evidence>
<evidence type="ECO:0000313" key="5">
    <source>
        <dbReference type="EMBL" id="HJF45376.1"/>
    </source>
</evidence>
<evidence type="ECO:0000256" key="1">
    <source>
        <dbReference type="ARBA" id="ARBA00005336"/>
    </source>
</evidence>
<evidence type="ECO:0000313" key="6">
    <source>
        <dbReference type="Proteomes" id="UP000697330"/>
    </source>
</evidence>
<dbReference type="InterPro" id="IPR002772">
    <property type="entry name" value="Glyco_hydro_3_C"/>
</dbReference>
<dbReference type="Gene3D" id="3.20.20.300">
    <property type="entry name" value="Glycoside hydrolase, family 3, N-terminal domain"/>
    <property type="match status" value="1"/>
</dbReference>
<dbReference type="PANTHER" id="PTHR42715:SF10">
    <property type="entry name" value="BETA-GLUCOSIDASE"/>
    <property type="match status" value="1"/>
</dbReference>
<dbReference type="GO" id="GO:0004553">
    <property type="term" value="F:hydrolase activity, hydrolyzing O-glycosyl compounds"/>
    <property type="evidence" value="ECO:0007669"/>
    <property type="project" value="InterPro"/>
</dbReference>
<dbReference type="EMBL" id="DYWQ01000092">
    <property type="protein sequence ID" value="HJF45376.1"/>
    <property type="molecule type" value="Genomic_DNA"/>
</dbReference>
<dbReference type="RefSeq" id="WP_274959154.1">
    <property type="nucleotide sequence ID" value="NZ_DYWQ01000092.1"/>
</dbReference>
<dbReference type="InterPro" id="IPR026891">
    <property type="entry name" value="Fn3-like"/>
</dbReference>
<feature type="transmembrane region" description="Helical" evidence="3">
    <location>
        <begin position="987"/>
        <end position="1009"/>
    </location>
</feature>